<sequence length="72" mass="7331">MTQPAAHEETFDVVGMTCGHCEMSVQEEVGELAGVRGVSADHVSGRVTVTSAEPLDRAAVAAAVAEAGYSLA</sequence>
<dbReference type="CDD" id="cd00371">
    <property type="entry name" value="HMA"/>
    <property type="match status" value="1"/>
</dbReference>
<dbReference type="InterPro" id="IPR036163">
    <property type="entry name" value="HMA_dom_sf"/>
</dbReference>
<gene>
    <name evidence="2" type="ORF">G5V58_19700</name>
</gene>
<dbReference type="Gene3D" id="3.30.70.100">
    <property type="match status" value="1"/>
</dbReference>
<dbReference type="SUPFAM" id="SSF55008">
    <property type="entry name" value="HMA, heavy metal-associated domain"/>
    <property type="match status" value="1"/>
</dbReference>
<dbReference type="Pfam" id="PF00403">
    <property type="entry name" value="HMA"/>
    <property type="match status" value="1"/>
</dbReference>
<evidence type="ECO:0000313" key="2">
    <source>
        <dbReference type="EMBL" id="QIG44708.1"/>
    </source>
</evidence>
<dbReference type="InterPro" id="IPR006121">
    <property type="entry name" value="HMA_dom"/>
</dbReference>
<dbReference type="AlphaFoldDB" id="A0A6G6WHA4"/>
<keyword evidence="3" id="KW-1185">Reference proteome</keyword>
<name>A0A6G6WHA4_9ACTN</name>
<protein>
    <submittedName>
        <fullName evidence="2">Cation transporter</fullName>
    </submittedName>
</protein>
<evidence type="ECO:0000313" key="3">
    <source>
        <dbReference type="Proteomes" id="UP000502996"/>
    </source>
</evidence>
<proteinExistence type="predicted"/>
<reference evidence="2 3" key="1">
    <citation type="submission" date="2020-02" db="EMBL/GenBank/DDBJ databases">
        <title>Full genome sequence of Nocardioides sp. R-3366.</title>
        <authorList>
            <person name="Im W.-T."/>
        </authorList>
    </citation>
    <scope>NUCLEOTIDE SEQUENCE [LARGE SCALE GENOMIC DNA]</scope>
    <source>
        <strain evidence="2 3">R-3366</strain>
    </source>
</reference>
<evidence type="ECO:0000259" key="1">
    <source>
        <dbReference type="PROSITE" id="PS50846"/>
    </source>
</evidence>
<feature type="domain" description="HMA" evidence="1">
    <location>
        <begin position="7"/>
        <end position="72"/>
    </location>
</feature>
<dbReference type="RefSeq" id="WP_165236523.1">
    <property type="nucleotide sequence ID" value="NZ_CP049257.1"/>
</dbReference>
<dbReference type="EMBL" id="CP049257">
    <property type="protein sequence ID" value="QIG44708.1"/>
    <property type="molecule type" value="Genomic_DNA"/>
</dbReference>
<dbReference type="GO" id="GO:0046872">
    <property type="term" value="F:metal ion binding"/>
    <property type="evidence" value="ECO:0007669"/>
    <property type="project" value="InterPro"/>
</dbReference>
<dbReference type="Proteomes" id="UP000502996">
    <property type="component" value="Chromosome"/>
</dbReference>
<dbReference type="PROSITE" id="PS50846">
    <property type="entry name" value="HMA_2"/>
    <property type="match status" value="1"/>
</dbReference>
<accession>A0A6G6WHA4</accession>
<organism evidence="2 3">
    <name type="scientific">Nocardioides anomalus</name>
    <dbReference type="NCBI Taxonomy" id="2712223"/>
    <lineage>
        <taxon>Bacteria</taxon>
        <taxon>Bacillati</taxon>
        <taxon>Actinomycetota</taxon>
        <taxon>Actinomycetes</taxon>
        <taxon>Propionibacteriales</taxon>
        <taxon>Nocardioidaceae</taxon>
        <taxon>Nocardioides</taxon>
    </lineage>
</organism>
<dbReference type="KEGG" id="nano:G5V58_19700"/>